<evidence type="ECO:0000259" key="1">
    <source>
        <dbReference type="SMART" id="SM00256"/>
    </source>
</evidence>
<dbReference type="SUPFAM" id="SSF50965">
    <property type="entry name" value="Galactose oxidase, central domain"/>
    <property type="match status" value="1"/>
</dbReference>
<dbReference type="InterPro" id="IPR017451">
    <property type="entry name" value="F-box-assoc_interact_dom"/>
</dbReference>
<name>A0A1R3KBT1_9ROSI</name>
<accession>A0A1R3KBT1</accession>
<dbReference type="Proteomes" id="UP000187203">
    <property type="component" value="Unassembled WGS sequence"/>
</dbReference>
<dbReference type="Pfam" id="PF08268">
    <property type="entry name" value="FBA_3"/>
    <property type="match status" value="1"/>
</dbReference>
<proteinExistence type="predicted"/>
<dbReference type="InterPro" id="IPR013187">
    <property type="entry name" value="F-box-assoc_dom_typ3"/>
</dbReference>
<protein>
    <recommendedName>
        <fullName evidence="1">F-box domain-containing protein</fullName>
    </recommendedName>
</protein>
<dbReference type="NCBIfam" id="TIGR01640">
    <property type="entry name" value="F_box_assoc_1"/>
    <property type="match status" value="1"/>
</dbReference>
<keyword evidence="3" id="KW-1185">Reference proteome</keyword>
<dbReference type="STRING" id="93759.A0A1R3KBT1"/>
<dbReference type="SUPFAM" id="SSF81383">
    <property type="entry name" value="F-box domain"/>
    <property type="match status" value="1"/>
</dbReference>
<evidence type="ECO:0000313" key="3">
    <source>
        <dbReference type="Proteomes" id="UP000187203"/>
    </source>
</evidence>
<dbReference type="InterPro" id="IPR011043">
    <property type="entry name" value="Gal_Oxase/kelch_b-propeller"/>
</dbReference>
<dbReference type="Gene3D" id="1.20.1280.50">
    <property type="match status" value="1"/>
</dbReference>
<evidence type="ECO:0000313" key="2">
    <source>
        <dbReference type="EMBL" id="OMP04504.1"/>
    </source>
</evidence>
<dbReference type="PANTHER" id="PTHR31672">
    <property type="entry name" value="BNACNNG10540D PROTEIN"/>
    <property type="match status" value="1"/>
</dbReference>
<reference evidence="3" key="1">
    <citation type="submission" date="2013-09" db="EMBL/GenBank/DDBJ databases">
        <title>Corchorus olitorius genome sequencing.</title>
        <authorList>
            <person name="Alam M."/>
            <person name="Haque M.S."/>
            <person name="Islam M.S."/>
            <person name="Emdad E.M."/>
            <person name="Islam M.M."/>
            <person name="Ahmed B."/>
            <person name="Halim A."/>
            <person name="Hossen Q.M.M."/>
            <person name="Hossain M.Z."/>
            <person name="Ahmed R."/>
            <person name="Khan M.M."/>
            <person name="Islam R."/>
            <person name="Rashid M.M."/>
            <person name="Khan S.A."/>
            <person name="Rahman M.S."/>
            <person name="Alam M."/>
            <person name="Yahiya A.S."/>
            <person name="Khan M.S."/>
            <person name="Azam M.S."/>
            <person name="Haque T."/>
            <person name="Lashkar M.Z.H."/>
            <person name="Akhand A.I."/>
            <person name="Morshed G."/>
            <person name="Roy S."/>
            <person name="Uddin K.S."/>
            <person name="Rabeya T."/>
            <person name="Hossain A.S."/>
            <person name="Chowdhury A."/>
            <person name="Snigdha A.R."/>
            <person name="Mortoza M.S."/>
            <person name="Matin S.A."/>
            <person name="Hoque S.M.E."/>
            <person name="Islam M.K."/>
            <person name="Roy D.K."/>
            <person name="Haider R."/>
            <person name="Moosa M.M."/>
            <person name="Elias S.M."/>
            <person name="Hasan A.M."/>
            <person name="Jahan S."/>
            <person name="Shafiuddin M."/>
            <person name="Mahmood N."/>
            <person name="Shommy N.S."/>
        </authorList>
    </citation>
    <scope>NUCLEOTIDE SEQUENCE [LARGE SCALE GENOMIC DNA]</scope>
    <source>
        <strain evidence="3">cv. O-4</strain>
    </source>
</reference>
<dbReference type="SMART" id="SM00256">
    <property type="entry name" value="FBOX"/>
    <property type="match status" value="1"/>
</dbReference>
<dbReference type="Pfam" id="PF00646">
    <property type="entry name" value="F-box"/>
    <property type="match status" value="1"/>
</dbReference>
<feature type="domain" description="F-box" evidence="1">
    <location>
        <begin position="23"/>
        <end position="61"/>
    </location>
</feature>
<dbReference type="InterPro" id="IPR036047">
    <property type="entry name" value="F-box-like_dom_sf"/>
</dbReference>
<gene>
    <name evidence="2" type="ORF">COLO4_09573</name>
</gene>
<comment type="caution">
    <text evidence="2">The sequence shown here is derived from an EMBL/GenBank/DDBJ whole genome shotgun (WGS) entry which is preliminary data.</text>
</comment>
<dbReference type="EMBL" id="AWUE01014249">
    <property type="protein sequence ID" value="OMP04504.1"/>
    <property type="molecule type" value="Genomic_DNA"/>
</dbReference>
<organism evidence="2 3">
    <name type="scientific">Corchorus olitorius</name>
    <dbReference type="NCBI Taxonomy" id="93759"/>
    <lineage>
        <taxon>Eukaryota</taxon>
        <taxon>Viridiplantae</taxon>
        <taxon>Streptophyta</taxon>
        <taxon>Embryophyta</taxon>
        <taxon>Tracheophyta</taxon>
        <taxon>Spermatophyta</taxon>
        <taxon>Magnoliopsida</taxon>
        <taxon>eudicotyledons</taxon>
        <taxon>Gunneridae</taxon>
        <taxon>Pentapetalae</taxon>
        <taxon>rosids</taxon>
        <taxon>malvids</taxon>
        <taxon>Malvales</taxon>
        <taxon>Malvaceae</taxon>
        <taxon>Grewioideae</taxon>
        <taxon>Apeibeae</taxon>
        <taxon>Corchorus</taxon>
    </lineage>
</organism>
<dbReference type="InterPro" id="IPR050796">
    <property type="entry name" value="SCF_F-box_component"/>
</dbReference>
<dbReference type="OrthoDB" id="1177626at2759"/>
<dbReference type="AlphaFoldDB" id="A0A1R3KBT1"/>
<dbReference type="InterPro" id="IPR001810">
    <property type="entry name" value="F-box_dom"/>
</dbReference>
<sequence length="388" mass="44101">MGETGDKVSNKTMDKWGEVEYAENVFVNILSRLPVKLLLACKSVCKHWRQVISSQAFIDLQLLWSKKHPVYIVYPFMNLVMELNLIDNGEITKRLTFPYFSNLCPLTIVCSVDGLLCLINHTWKEDSGKIVEDKTDLQIRICNPATRNALLLPKGSPSGETPSIGVAFGPRTNEYKIFRFFCAKRISHAGHQSRGSRRQCEVYSSSTGFWSVIGRAPHYPMRSSHSPMGSTNHVFANGMLYWFIASDTDDKIPGLILTVDMEQNFGTIDLPLEVTEHSYLVSLEGRLSLVVVYDEDETVNIWVLEDENEWELKCSVNVPFPNNECTEFVGAREQEIFFVTSNYYYIYDLDRMSWSELNLPSISEKSYPVAFAYTESLLSCGGRVGLEI</sequence>